<keyword evidence="1" id="KW-0732">Signal</keyword>
<evidence type="ECO:0000256" key="1">
    <source>
        <dbReference type="SAM" id="SignalP"/>
    </source>
</evidence>
<sequence length="129" mass="14710">MKTFLSALLGLCNSGLFAIHIHNVQITPIDLQTVNVSLTTEAEELYYFDSWNYVLAGNVLTVNAFFIEGFGSTIAYLNNNFAVPLSVPQQYTVIIRVFYTNTVYAFKTLKDMVRIPYRHPRRLPEVLRG</sequence>
<organism evidence="2 3">
    <name type="scientific">Flavobacterium caeni</name>
    <dbReference type="NCBI Taxonomy" id="490189"/>
    <lineage>
        <taxon>Bacteria</taxon>
        <taxon>Pseudomonadati</taxon>
        <taxon>Bacteroidota</taxon>
        <taxon>Flavobacteriia</taxon>
        <taxon>Flavobacteriales</taxon>
        <taxon>Flavobacteriaceae</taxon>
        <taxon>Flavobacterium</taxon>
    </lineage>
</organism>
<evidence type="ECO:0000313" key="2">
    <source>
        <dbReference type="EMBL" id="SCY55862.1"/>
    </source>
</evidence>
<dbReference type="Proteomes" id="UP000199354">
    <property type="component" value="Unassembled WGS sequence"/>
</dbReference>
<reference evidence="2 3" key="1">
    <citation type="submission" date="2016-10" db="EMBL/GenBank/DDBJ databases">
        <authorList>
            <person name="de Groot N.N."/>
        </authorList>
    </citation>
    <scope>NUCLEOTIDE SEQUENCE [LARGE SCALE GENOMIC DNA]</scope>
    <source>
        <strain evidence="2 3">CGMCC 1.7031</strain>
    </source>
</reference>
<protein>
    <submittedName>
        <fullName evidence="2">Uncharacterized protein</fullName>
    </submittedName>
</protein>
<accession>A0A1G5GW89</accession>
<feature type="chain" id="PRO_5011454663" evidence="1">
    <location>
        <begin position="19"/>
        <end position="129"/>
    </location>
</feature>
<name>A0A1G5GW89_9FLAO</name>
<dbReference type="AlphaFoldDB" id="A0A1G5GW89"/>
<dbReference type="OrthoDB" id="103298at237"/>
<dbReference type="STRING" id="490189.SAMN02927903_01656"/>
<dbReference type="RefSeq" id="WP_091141825.1">
    <property type="nucleotide sequence ID" value="NZ_FMVF01000007.1"/>
</dbReference>
<dbReference type="EMBL" id="FMVF01000007">
    <property type="protein sequence ID" value="SCY55862.1"/>
    <property type="molecule type" value="Genomic_DNA"/>
</dbReference>
<proteinExistence type="predicted"/>
<evidence type="ECO:0000313" key="3">
    <source>
        <dbReference type="Proteomes" id="UP000199354"/>
    </source>
</evidence>
<feature type="signal peptide" evidence="1">
    <location>
        <begin position="1"/>
        <end position="18"/>
    </location>
</feature>
<gene>
    <name evidence="2" type="ORF">SAMN02927903_01656</name>
</gene>
<keyword evidence="3" id="KW-1185">Reference proteome</keyword>